<keyword evidence="1 5" id="KW-1003">Cell membrane</keyword>
<proteinExistence type="inferred from homology"/>
<keyword evidence="2 5" id="KW-0812">Transmembrane</keyword>
<accession>A0A4Y7RMN0</accession>
<dbReference type="Pfam" id="PF03699">
    <property type="entry name" value="UPF0182"/>
    <property type="match status" value="1"/>
</dbReference>
<dbReference type="HAMAP" id="MF_01600">
    <property type="entry name" value="UPF0182"/>
    <property type="match status" value="1"/>
</dbReference>
<feature type="transmembrane region" description="Helical" evidence="5">
    <location>
        <begin position="169"/>
        <end position="192"/>
    </location>
</feature>
<gene>
    <name evidence="6" type="ORF">Pmgp_02694</name>
</gene>
<dbReference type="OrthoDB" id="9763654at2"/>
<evidence type="ECO:0000256" key="4">
    <source>
        <dbReference type="ARBA" id="ARBA00023136"/>
    </source>
</evidence>
<dbReference type="RefSeq" id="WP_134214504.1">
    <property type="nucleotide sequence ID" value="NZ_QFFZ01000034.1"/>
</dbReference>
<feature type="transmembrane region" description="Helical" evidence="5">
    <location>
        <begin position="212"/>
        <end position="229"/>
    </location>
</feature>
<dbReference type="GO" id="GO:0005576">
    <property type="term" value="C:extracellular region"/>
    <property type="evidence" value="ECO:0007669"/>
    <property type="project" value="TreeGrafter"/>
</dbReference>
<evidence type="ECO:0000256" key="2">
    <source>
        <dbReference type="ARBA" id="ARBA00022692"/>
    </source>
</evidence>
<evidence type="ECO:0000313" key="6">
    <source>
        <dbReference type="EMBL" id="TEB09999.1"/>
    </source>
</evidence>
<keyword evidence="3 5" id="KW-1133">Transmembrane helix</keyword>
<organism evidence="6 7">
    <name type="scientific">Pelotomaculum propionicicum</name>
    <dbReference type="NCBI Taxonomy" id="258475"/>
    <lineage>
        <taxon>Bacteria</taxon>
        <taxon>Bacillati</taxon>
        <taxon>Bacillota</taxon>
        <taxon>Clostridia</taxon>
        <taxon>Eubacteriales</taxon>
        <taxon>Desulfotomaculaceae</taxon>
        <taxon>Pelotomaculum</taxon>
    </lineage>
</organism>
<keyword evidence="4 5" id="KW-0472">Membrane</keyword>
<comment type="caution">
    <text evidence="6">The sequence shown here is derived from an EMBL/GenBank/DDBJ whole genome shotgun (WGS) entry which is preliminary data.</text>
</comment>
<reference evidence="6 7" key="1">
    <citation type="journal article" date="2018" name="Environ. Microbiol.">
        <title>Novel energy conservation strategies and behaviour of Pelotomaculum schinkii driving syntrophic propionate catabolism.</title>
        <authorList>
            <person name="Hidalgo-Ahumada C.A.P."/>
            <person name="Nobu M.K."/>
            <person name="Narihiro T."/>
            <person name="Tamaki H."/>
            <person name="Liu W.T."/>
            <person name="Kamagata Y."/>
            <person name="Stams A.J.M."/>
            <person name="Imachi H."/>
            <person name="Sousa D.Z."/>
        </authorList>
    </citation>
    <scope>NUCLEOTIDE SEQUENCE [LARGE SCALE GENOMIC DNA]</scope>
    <source>
        <strain evidence="6 7">MGP</strain>
    </source>
</reference>
<keyword evidence="7" id="KW-1185">Reference proteome</keyword>
<name>A0A4Y7RMN0_9FIRM</name>
<protein>
    <recommendedName>
        <fullName evidence="5">UPF0182 protein Pmgp_02694</fullName>
    </recommendedName>
</protein>
<evidence type="ECO:0000256" key="3">
    <source>
        <dbReference type="ARBA" id="ARBA00022989"/>
    </source>
</evidence>
<feature type="transmembrane region" description="Helical" evidence="5">
    <location>
        <begin position="54"/>
        <end position="74"/>
    </location>
</feature>
<feature type="transmembrane region" description="Helical" evidence="5">
    <location>
        <begin position="110"/>
        <end position="130"/>
    </location>
</feature>
<evidence type="ECO:0000256" key="1">
    <source>
        <dbReference type="ARBA" id="ARBA00022475"/>
    </source>
</evidence>
<dbReference type="AlphaFoldDB" id="A0A4Y7RMN0"/>
<dbReference type="PANTHER" id="PTHR39344">
    <property type="entry name" value="UPF0182 PROTEIN SLL1060"/>
    <property type="match status" value="1"/>
</dbReference>
<feature type="transmembrane region" description="Helical" evidence="5">
    <location>
        <begin position="12"/>
        <end position="31"/>
    </location>
</feature>
<feature type="transmembrane region" description="Helical" evidence="5">
    <location>
        <begin position="255"/>
        <end position="277"/>
    </location>
</feature>
<dbReference type="PANTHER" id="PTHR39344:SF1">
    <property type="entry name" value="UPF0182 PROTEIN SLL1060"/>
    <property type="match status" value="1"/>
</dbReference>
<dbReference type="Proteomes" id="UP000297597">
    <property type="component" value="Unassembled WGS sequence"/>
</dbReference>
<comment type="subcellular location">
    <subcellularLocation>
        <location evidence="5">Cell membrane</location>
        <topology evidence="5">Multi-pass membrane protein</topology>
    </subcellularLocation>
</comment>
<feature type="transmembrane region" description="Helical" evidence="5">
    <location>
        <begin position="282"/>
        <end position="304"/>
    </location>
</feature>
<dbReference type="EMBL" id="QFFZ01000034">
    <property type="protein sequence ID" value="TEB09999.1"/>
    <property type="molecule type" value="Genomic_DNA"/>
</dbReference>
<dbReference type="GO" id="GO:0005886">
    <property type="term" value="C:plasma membrane"/>
    <property type="evidence" value="ECO:0007669"/>
    <property type="project" value="UniProtKB-SubCell"/>
</dbReference>
<comment type="similarity">
    <text evidence="5">Belongs to the UPF0182 family.</text>
</comment>
<evidence type="ECO:0000256" key="5">
    <source>
        <dbReference type="HAMAP-Rule" id="MF_01600"/>
    </source>
</evidence>
<dbReference type="InterPro" id="IPR005372">
    <property type="entry name" value="UPF0182"/>
</dbReference>
<evidence type="ECO:0000313" key="7">
    <source>
        <dbReference type="Proteomes" id="UP000297597"/>
    </source>
</evidence>
<sequence length="914" mass="104487">MQSRFRRAFNIIAVIAAIIIIALAVSGARLYTDWLWFQSLNYQRVFMTIVVSDIGLRVAVGLTFFLFLFINLLLTRGPLLKAAQKASVVKEDDVLTIQNPLISQYITPRLLLILFTVLSLFMAFLFNFTVSKDWVVLQKFLHPTLFGIIDPVFKLDIGFYVFRLPFYLFLYKVASLAILITAFWVAIAYFLVNIAQGNPGRLLQSISARYHFSFLAAVFFIIKAVGYQLEQYTLLFTHHGAVWGPGYTGTHATLLAYKVLAVIALVCALAILINLFLRRFRLIVYSIGVLLVASVLLGGVYPYLIQKFVVTPNEAVIERPYLERNIQFTRMAYNLDKIEKTNFPAGRILSADDIRNNQDTIGNIRLWDWEPLKQTYSQLQEMRLYYEFPDIDIDRYTVDGKYRQVMLAARELNQEHLPTTAKTWVNQRLTYTHGYGIAMSPVNELSGEGLPSFFLKDIPPSGNTDLQVSSPEIYYGERTDQYVIVNTKSKEFNYPKGDENVYSTYDSDGGVKIQDFMRRIMFALALGDYKLLLSSEVDNNSRILYYRNINQRIQKIAPFLQFDQDPYIVASEGKLYWMWDAYTTTDSFPYSEPYNKVSNYIRNSVKVIIDAYSGKVDFYISDENDPLVVTYSKIFPGMFKSLDDMPGDLRKHIRYPEDLFTAQAQMYAVYHMEDPLIFYNKEDKWNIATEMLGKDERPIEPYYTIIKLPGTEKPEFVLIMPFTPQNKRNMIAWMAASSDGDDYGRVISYNFPKQELVYGPALIEARINQDTTISQQLTLWNQRGSTVIRGNVLAIPVKDALLYVAPIYLQAEQSKMPELRRVIVAHGEMVVMESTLEKALDRIFGTEGGAKVPVKQPETSAQPGTLNVADLAKTANQLYDEAQNKLKAGDWAGYGESLNKLKQTLNELVDKAGK</sequence>